<keyword evidence="1" id="KW-0732">Signal</keyword>
<evidence type="ECO:0000256" key="1">
    <source>
        <dbReference type="SAM" id="SignalP"/>
    </source>
</evidence>
<dbReference type="KEGG" id="csn:Cyast_0372"/>
<evidence type="ECO:0000313" key="3">
    <source>
        <dbReference type="Proteomes" id="UP000010483"/>
    </source>
</evidence>
<dbReference type="HOGENOM" id="CLU_1465919_0_0_3"/>
<evidence type="ECO:0008006" key="4">
    <source>
        <dbReference type="Google" id="ProtNLM"/>
    </source>
</evidence>
<feature type="signal peptide" evidence="1">
    <location>
        <begin position="1"/>
        <end position="29"/>
    </location>
</feature>
<dbReference type="Proteomes" id="UP000010483">
    <property type="component" value="Chromosome"/>
</dbReference>
<feature type="chain" id="PRO_5003938858" description="WxL domain-containing protein" evidence="1">
    <location>
        <begin position="30"/>
        <end position="184"/>
    </location>
</feature>
<protein>
    <recommendedName>
        <fullName evidence="4">WxL domain-containing protein</fullName>
    </recommendedName>
</protein>
<reference evidence="3" key="1">
    <citation type="journal article" date="2013" name="Proc. Natl. Acad. Sci. U.S.A.">
        <title>Improving the coverage of the cyanobacterial phylum using diversity-driven genome sequencing.</title>
        <authorList>
            <person name="Shih P.M."/>
            <person name="Wu D."/>
            <person name="Latifi A."/>
            <person name="Axen S.D."/>
            <person name="Fewer D.P."/>
            <person name="Talla E."/>
            <person name="Calteau A."/>
            <person name="Cai F."/>
            <person name="Tandeau de Marsac N."/>
            <person name="Rippka R."/>
            <person name="Herdman M."/>
            <person name="Sivonen K."/>
            <person name="Coursin T."/>
            <person name="Laurent T."/>
            <person name="Goodwin L."/>
            <person name="Nolan M."/>
            <person name="Davenport K.W."/>
            <person name="Han C.S."/>
            <person name="Rubin E.M."/>
            <person name="Eisen J.A."/>
            <person name="Woyke T."/>
            <person name="Gugger M."/>
            <person name="Kerfeld C.A."/>
        </authorList>
    </citation>
    <scope>NUCLEOTIDE SEQUENCE [LARGE SCALE GENOMIC DNA]</scope>
    <source>
        <strain evidence="3">ATCC 29140 / PCC 7202</strain>
    </source>
</reference>
<proteinExistence type="predicted"/>
<organism evidence="2 3">
    <name type="scientific">Cyanobacterium stanieri (strain ATCC 29140 / PCC 7202)</name>
    <dbReference type="NCBI Taxonomy" id="292563"/>
    <lineage>
        <taxon>Bacteria</taxon>
        <taxon>Bacillati</taxon>
        <taxon>Cyanobacteriota</taxon>
        <taxon>Cyanophyceae</taxon>
        <taxon>Oscillatoriophycideae</taxon>
        <taxon>Chroococcales</taxon>
        <taxon>Geminocystaceae</taxon>
        <taxon>Cyanobacterium</taxon>
    </lineage>
</organism>
<gene>
    <name evidence="2" type="ordered locus">Cyast_0372</name>
</gene>
<evidence type="ECO:0000313" key="2">
    <source>
        <dbReference type="EMBL" id="AFZ46352.1"/>
    </source>
</evidence>
<dbReference type="AlphaFoldDB" id="K9YIP1"/>
<accession>K9YIP1</accession>
<dbReference type="BioCyc" id="CSTA292563:G1353-375-MONOMER"/>
<name>K9YIP1_CYASC</name>
<dbReference type="STRING" id="292563.Cyast_0372"/>
<sequence length="184" mass="19469">MIIKNFGRWALISGMVLGVSALTPLAALAEESIEVKVDDFSGLTFTPDNNTEISYDKDGTIATESSVGTVAYQRNIVGKWEITMSSTNEGVLKSTGGVEIPYNVKLIVPIHGGANLNPGEGASTWQSLTQERQIATGEIADAVGETGVTDASADLKVQIASGLKVPNQTYRDNITLTLQADLNP</sequence>
<keyword evidence="3" id="KW-1185">Reference proteome</keyword>
<dbReference type="EMBL" id="CP003940">
    <property type="protein sequence ID" value="AFZ46352.1"/>
    <property type="molecule type" value="Genomic_DNA"/>
</dbReference>